<reference evidence="1 2" key="1">
    <citation type="journal article" date="2019" name="Nat. Ecol. Evol.">
        <title>Megaphylogeny resolves global patterns of mushroom evolution.</title>
        <authorList>
            <person name="Varga T."/>
            <person name="Krizsan K."/>
            <person name="Foldi C."/>
            <person name="Dima B."/>
            <person name="Sanchez-Garcia M."/>
            <person name="Sanchez-Ramirez S."/>
            <person name="Szollosi G.J."/>
            <person name="Szarkandi J.G."/>
            <person name="Papp V."/>
            <person name="Albert L."/>
            <person name="Andreopoulos W."/>
            <person name="Angelini C."/>
            <person name="Antonin V."/>
            <person name="Barry K.W."/>
            <person name="Bougher N.L."/>
            <person name="Buchanan P."/>
            <person name="Buyck B."/>
            <person name="Bense V."/>
            <person name="Catcheside P."/>
            <person name="Chovatia M."/>
            <person name="Cooper J."/>
            <person name="Damon W."/>
            <person name="Desjardin D."/>
            <person name="Finy P."/>
            <person name="Geml J."/>
            <person name="Haridas S."/>
            <person name="Hughes K."/>
            <person name="Justo A."/>
            <person name="Karasinski D."/>
            <person name="Kautmanova I."/>
            <person name="Kiss B."/>
            <person name="Kocsube S."/>
            <person name="Kotiranta H."/>
            <person name="LaButti K.M."/>
            <person name="Lechner B.E."/>
            <person name="Liimatainen K."/>
            <person name="Lipzen A."/>
            <person name="Lukacs Z."/>
            <person name="Mihaltcheva S."/>
            <person name="Morgado L.N."/>
            <person name="Niskanen T."/>
            <person name="Noordeloos M.E."/>
            <person name="Ohm R.A."/>
            <person name="Ortiz-Santana B."/>
            <person name="Ovrebo C."/>
            <person name="Racz N."/>
            <person name="Riley R."/>
            <person name="Savchenko A."/>
            <person name="Shiryaev A."/>
            <person name="Soop K."/>
            <person name="Spirin V."/>
            <person name="Szebenyi C."/>
            <person name="Tomsovsky M."/>
            <person name="Tulloss R.E."/>
            <person name="Uehling J."/>
            <person name="Grigoriev I.V."/>
            <person name="Vagvolgyi C."/>
            <person name="Papp T."/>
            <person name="Martin F.M."/>
            <person name="Miettinen O."/>
            <person name="Hibbett D.S."/>
            <person name="Nagy L.G."/>
        </authorList>
    </citation>
    <scope>NUCLEOTIDE SEQUENCE [LARGE SCALE GENOMIC DNA]</scope>
    <source>
        <strain evidence="1 2">NL-1719</strain>
    </source>
</reference>
<organism evidence="1 2">
    <name type="scientific">Pluteus cervinus</name>
    <dbReference type="NCBI Taxonomy" id="181527"/>
    <lineage>
        <taxon>Eukaryota</taxon>
        <taxon>Fungi</taxon>
        <taxon>Dikarya</taxon>
        <taxon>Basidiomycota</taxon>
        <taxon>Agaricomycotina</taxon>
        <taxon>Agaricomycetes</taxon>
        <taxon>Agaricomycetidae</taxon>
        <taxon>Agaricales</taxon>
        <taxon>Pluteineae</taxon>
        <taxon>Pluteaceae</taxon>
        <taxon>Pluteus</taxon>
    </lineage>
</organism>
<evidence type="ECO:0000313" key="1">
    <source>
        <dbReference type="EMBL" id="TFK63482.1"/>
    </source>
</evidence>
<gene>
    <name evidence="1" type="ORF">BDN72DRAFT_320195</name>
</gene>
<dbReference type="EMBL" id="ML208520">
    <property type="protein sequence ID" value="TFK63482.1"/>
    <property type="molecule type" value="Genomic_DNA"/>
</dbReference>
<protein>
    <submittedName>
        <fullName evidence="1">Uncharacterized protein</fullName>
    </submittedName>
</protein>
<keyword evidence="2" id="KW-1185">Reference proteome</keyword>
<evidence type="ECO:0000313" key="2">
    <source>
        <dbReference type="Proteomes" id="UP000308600"/>
    </source>
</evidence>
<sequence length="198" mass="21303">MAHPPVPGRGPTNHLIVLLEVRHDHTVPQGDAPKKVIQQETNTARIQQNPEPRNELIQQNQEGGEAPIERVNTDARQEEGVGSSTMQTMVFGLMTFAAVTGIAVKYLLPDPLNVSTLPATLSDLYPSVLIEMQNWGRDLGHVAGVGITGTTSHPPSTTTVTITEFLQATVTITAQPTENHSPASTCGVSFPTQLDQLE</sequence>
<accession>A0ACD3ACL9</accession>
<proteinExistence type="predicted"/>
<dbReference type="Proteomes" id="UP000308600">
    <property type="component" value="Unassembled WGS sequence"/>
</dbReference>
<name>A0ACD3ACL9_9AGAR</name>